<evidence type="ECO:0000259" key="2">
    <source>
        <dbReference type="Pfam" id="PF09339"/>
    </source>
</evidence>
<comment type="similarity">
    <text evidence="1">Belongs to the ROK (NagC/XylR) family.</text>
</comment>
<sequence length="420" mass="43578">MVEKNRELHNLGSMASSGARDSVAVRRRNLGVVLRHVAEHGPCARTEIAAATGLSHASVTTMVADLTMRGLIGEDGARHLGGRGRPRRLLHMVPRRAVTVAVQISAEHLRVALADLAGTLVWQEMSPHDDATALPASMADRIAAAVRRARTAAPSGAELVRVVVAMAGPVADDAARTVLVAPEFGWLRPVRLRALIDRRLPDLTCPIDVINDANAAALAEYHAHPGRPRAVVYIAAGTGIGGGVVLDGMIHAGSHGIAGEPGHMPVSFDGPLCLCGASGCLVCYAGPEAVLGAAGLGDLLRDDGLERATGELTSALGRCDTRALAAITSAGRALGTAILSITALLDVDEVILGGTLTPWFPWLDPVIRAQLAGRQALAPTVAPELTPARLGADAALLGVVEFARRRALADPATVPRARPL</sequence>
<proteinExistence type="inferred from homology"/>
<dbReference type="Gene3D" id="3.30.420.40">
    <property type="match status" value="2"/>
</dbReference>
<dbReference type="Pfam" id="PF09339">
    <property type="entry name" value="HTH_IclR"/>
    <property type="match status" value="1"/>
</dbReference>
<protein>
    <submittedName>
        <fullName evidence="3">ROK family protein</fullName>
    </submittedName>
</protein>
<evidence type="ECO:0000256" key="1">
    <source>
        <dbReference type="ARBA" id="ARBA00006479"/>
    </source>
</evidence>
<feature type="domain" description="HTH iclR-type" evidence="2">
    <location>
        <begin position="33"/>
        <end position="75"/>
    </location>
</feature>
<dbReference type="InterPro" id="IPR005471">
    <property type="entry name" value="Tscrpt_reg_IclR_N"/>
</dbReference>
<dbReference type="PANTHER" id="PTHR18964:SF149">
    <property type="entry name" value="BIFUNCTIONAL UDP-N-ACETYLGLUCOSAMINE 2-EPIMERASE_N-ACETYLMANNOSAMINE KINASE"/>
    <property type="match status" value="1"/>
</dbReference>
<dbReference type="GO" id="GO:0006355">
    <property type="term" value="P:regulation of DNA-templated transcription"/>
    <property type="evidence" value="ECO:0007669"/>
    <property type="project" value="InterPro"/>
</dbReference>
<evidence type="ECO:0000313" key="3">
    <source>
        <dbReference type="EMBL" id="QIS03708.1"/>
    </source>
</evidence>
<dbReference type="PANTHER" id="PTHR18964">
    <property type="entry name" value="ROK (REPRESSOR, ORF, KINASE) FAMILY"/>
    <property type="match status" value="1"/>
</dbReference>
<dbReference type="SUPFAM" id="SSF46785">
    <property type="entry name" value="Winged helix' DNA-binding domain"/>
    <property type="match status" value="1"/>
</dbReference>
<dbReference type="GO" id="GO:0003677">
    <property type="term" value="F:DNA binding"/>
    <property type="evidence" value="ECO:0007669"/>
    <property type="project" value="InterPro"/>
</dbReference>
<dbReference type="InterPro" id="IPR036388">
    <property type="entry name" value="WH-like_DNA-bd_sf"/>
</dbReference>
<name>A0A6G9XS21_NOCBR</name>
<reference evidence="3 4" key="1">
    <citation type="journal article" date="2019" name="ACS Chem. Biol.">
        <title>Identification and Mobilization of a Cryptic Antibiotic Biosynthesis Gene Locus from a Human-Pathogenic Nocardia Isolate.</title>
        <authorList>
            <person name="Herisse M."/>
            <person name="Ishida K."/>
            <person name="Porter J.L."/>
            <person name="Howden B."/>
            <person name="Hertweck C."/>
            <person name="Stinear T.P."/>
            <person name="Pidot S.J."/>
        </authorList>
    </citation>
    <scope>NUCLEOTIDE SEQUENCE [LARGE SCALE GENOMIC DNA]</scope>
    <source>
        <strain evidence="3 4">AUSMDU00024985</strain>
    </source>
</reference>
<dbReference type="InterPro" id="IPR036390">
    <property type="entry name" value="WH_DNA-bd_sf"/>
</dbReference>
<dbReference type="Gene3D" id="1.10.10.10">
    <property type="entry name" value="Winged helix-like DNA-binding domain superfamily/Winged helix DNA-binding domain"/>
    <property type="match status" value="1"/>
</dbReference>
<dbReference type="Proteomes" id="UP000501705">
    <property type="component" value="Chromosome"/>
</dbReference>
<dbReference type="Pfam" id="PF00480">
    <property type="entry name" value="ROK"/>
    <property type="match status" value="1"/>
</dbReference>
<dbReference type="AlphaFoldDB" id="A0A6G9XS21"/>
<accession>A0A6G9XS21</accession>
<dbReference type="EMBL" id="CP046171">
    <property type="protein sequence ID" value="QIS03708.1"/>
    <property type="molecule type" value="Genomic_DNA"/>
</dbReference>
<dbReference type="SUPFAM" id="SSF53067">
    <property type="entry name" value="Actin-like ATPase domain"/>
    <property type="match status" value="1"/>
</dbReference>
<dbReference type="InterPro" id="IPR000600">
    <property type="entry name" value="ROK"/>
</dbReference>
<gene>
    <name evidence="3" type="ORF">F5X71_16490</name>
</gene>
<evidence type="ECO:0000313" key="4">
    <source>
        <dbReference type="Proteomes" id="UP000501705"/>
    </source>
</evidence>
<organism evidence="3 4">
    <name type="scientific">Nocardia brasiliensis</name>
    <dbReference type="NCBI Taxonomy" id="37326"/>
    <lineage>
        <taxon>Bacteria</taxon>
        <taxon>Bacillati</taxon>
        <taxon>Actinomycetota</taxon>
        <taxon>Actinomycetes</taxon>
        <taxon>Mycobacteriales</taxon>
        <taxon>Nocardiaceae</taxon>
        <taxon>Nocardia</taxon>
    </lineage>
</organism>
<dbReference type="InterPro" id="IPR043129">
    <property type="entry name" value="ATPase_NBD"/>
</dbReference>